<dbReference type="SFLD" id="SFLDS00001">
    <property type="entry name" value="Enolase"/>
    <property type="match status" value="1"/>
</dbReference>
<evidence type="ECO:0000256" key="5">
    <source>
        <dbReference type="ARBA" id="ARBA00011973"/>
    </source>
</evidence>
<dbReference type="PANTHER" id="PTHR48080">
    <property type="entry name" value="D-GALACTONATE DEHYDRATASE-RELATED"/>
    <property type="match status" value="1"/>
</dbReference>
<sequence length="425" mass="45368">MSLKITGVRITPVAVQDPPLLTAIGVHQPYALRSVLEVETDAGLTGIGEAYGDDPTLERLHRAAPALIGLDVFDLNSLHRRVVGALGAAVPTEVLTPLVGAGSQGKAVAATVAAFEVPCLDLQGKAVGRPVVDLLGGPARTEVPFSAYLFYRWAGHPVAPGYPEDDWGEALDPDGIVAQARRMVDRYGFGSLKLKGGVLPPDQEVETVFALREAFPGRPLRIDPNANWSVPVALRVAERLSGVLEYLEDPVGGIPQMAEVARATDLPLATNMCVTSMEELPPGIEQGAVRVVLSDHHFWGGLRATQRLAAVCETFGLGMSMHSNTHLGVSLAAMTHVAAAIPSLTYACDTHRPWQREDVIAPGELTFCDGALAVPTGPGLGVSLDHEALARLHAQYERCGVRRRDDVAAMRVVHPDWTGKQPRFS</sequence>
<dbReference type="SFLD" id="SFLDG00055">
    <property type="entry name" value="glucarate_dehydratase"/>
    <property type="match status" value="1"/>
</dbReference>
<dbReference type="PANTHER" id="PTHR48080:SF4">
    <property type="entry name" value="GLUCARATE DEHYDRATASE"/>
    <property type="match status" value="1"/>
</dbReference>
<keyword evidence="7" id="KW-0460">Magnesium</keyword>
<gene>
    <name evidence="11" type="ORF">AQ490_03180</name>
</gene>
<evidence type="ECO:0000256" key="4">
    <source>
        <dbReference type="ARBA" id="ARBA00009938"/>
    </source>
</evidence>
<name>A0A0T6LT54_WENVI</name>
<dbReference type="eggNOG" id="COG4948">
    <property type="taxonomic scope" value="Bacteria"/>
</dbReference>
<dbReference type="Pfam" id="PF13378">
    <property type="entry name" value="MR_MLE_C"/>
    <property type="match status" value="1"/>
</dbReference>
<dbReference type="AlphaFoldDB" id="A0A0T6LT54"/>
<dbReference type="InterPro" id="IPR013342">
    <property type="entry name" value="Mandelate_racemase_C"/>
</dbReference>
<evidence type="ECO:0000256" key="8">
    <source>
        <dbReference type="ARBA" id="ARBA00023239"/>
    </source>
</evidence>
<dbReference type="InterPro" id="IPR034598">
    <property type="entry name" value="GlucD-like"/>
</dbReference>
<dbReference type="InterPro" id="IPR013341">
    <property type="entry name" value="Mandelate_racemase_N_dom"/>
</dbReference>
<feature type="active site" description="Proton acceptor" evidence="9">
    <location>
        <position position="195"/>
    </location>
</feature>
<dbReference type="SUPFAM" id="SSF54826">
    <property type="entry name" value="Enolase N-terminal domain-like"/>
    <property type="match status" value="1"/>
</dbReference>
<evidence type="ECO:0000259" key="10">
    <source>
        <dbReference type="SMART" id="SM00922"/>
    </source>
</evidence>
<dbReference type="InterPro" id="IPR029065">
    <property type="entry name" value="Enolase_C-like"/>
</dbReference>
<dbReference type="STRING" id="76728.AQ490_03180"/>
<dbReference type="InterPro" id="IPR036849">
    <property type="entry name" value="Enolase-like_C_sf"/>
</dbReference>
<dbReference type="Proteomes" id="UP000050867">
    <property type="component" value="Unassembled WGS sequence"/>
</dbReference>
<comment type="similarity">
    <text evidence="4">Belongs to the mandelate racemase/muconate lactonizing enzyme family. GlucD subfamily.</text>
</comment>
<keyword evidence="12" id="KW-1185">Reference proteome</keyword>
<dbReference type="EC" id="4.2.1.40" evidence="5"/>
<dbReference type="InterPro" id="IPR029017">
    <property type="entry name" value="Enolase-like_N"/>
</dbReference>
<comment type="caution">
    <text evidence="11">The sequence shown here is derived from an EMBL/GenBank/DDBJ whole genome shotgun (WGS) entry which is preliminary data.</text>
</comment>
<keyword evidence="8" id="KW-0456">Lyase</keyword>
<dbReference type="Gene3D" id="3.20.20.120">
    <property type="entry name" value="Enolase-like C-terminal domain"/>
    <property type="match status" value="1"/>
</dbReference>
<evidence type="ECO:0000256" key="1">
    <source>
        <dbReference type="ARBA" id="ARBA00001426"/>
    </source>
</evidence>
<comment type="cofactor">
    <cofactor evidence="2">
        <name>Mg(2+)</name>
        <dbReference type="ChEBI" id="CHEBI:18420"/>
    </cofactor>
</comment>
<organism evidence="11 12">
    <name type="scientific">Wenjunlia vitaminophila</name>
    <name type="common">Streptomyces vitaminophilus</name>
    <dbReference type="NCBI Taxonomy" id="76728"/>
    <lineage>
        <taxon>Bacteria</taxon>
        <taxon>Bacillati</taxon>
        <taxon>Actinomycetota</taxon>
        <taxon>Actinomycetes</taxon>
        <taxon>Kitasatosporales</taxon>
        <taxon>Streptomycetaceae</taxon>
        <taxon>Wenjunlia</taxon>
    </lineage>
</organism>
<dbReference type="OrthoDB" id="193563at2"/>
<protein>
    <recommendedName>
        <fullName evidence="5">glucarate dehydratase</fullName>
        <ecNumber evidence="5">4.2.1.40</ecNumber>
    </recommendedName>
</protein>
<evidence type="ECO:0000313" key="12">
    <source>
        <dbReference type="Proteomes" id="UP000050867"/>
    </source>
</evidence>
<evidence type="ECO:0000256" key="6">
    <source>
        <dbReference type="ARBA" id="ARBA00022723"/>
    </source>
</evidence>
<evidence type="ECO:0000256" key="3">
    <source>
        <dbReference type="ARBA" id="ARBA00005183"/>
    </source>
</evidence>
<dbReference type="GO" id="GO:0046872">
    <property type="term" value="F:metal ion binding"/>
    <property type="evidence" value="ECO:0007669"/>
    <property type="project" value="UniProtKB-KW"/>
</dbReference>
<keyword evidence="6" id="KW-0479">Metal-binding</keyword>
<dbReference type="InterPro" id="IPR034593">
    <property type="entry name" value="DgoD-like"/>
</dbReference>
<accession>A0A0T6LT54</accession>
<evidence type="ECO:0000313" key="11">
    <source>
        <dbReference type="EMBL" id="KRV49222.1"/>
    </source>
</evidence>
<feature type="domain" description="Mandelate racemase/muconate lactonizing enzyme C-terminal" evidence="10">
    <location>
        <begin position="173"/>
        <end position="267"/>
    </location>
</feature>
<comment type="pathway">
    <text evidence="3">Carbohydrate acid metabolism; D-glucarate degradation; 2,5-dioxopentanoate from D-glucarate: step 1/2.</text>
</comment>
<evidence type="ECO:0000256" key="9">
    <source>
        <dbReference type="PIRSR" id="PIRSR634598-1"/>
    </source>
</evidence>
<reference evidence="11 12" key="1">
    <citation type="submission" date="2015-10" db="EMBL/GenBank/DDBJ databases">
        <title>Draft genome sequence of pyrrolomycin-producing Streptomyces vitaminophilus.</title>
        <authorList>
            <person name="Graham D.E."/>
            <person name="Mahan K.M."/>
            <person name="Klingeman D.M."/>
            <person name="Hettich R.L."/>
            <person name="Parry R.J."/>
        </authorList>
    </citation>
    <scope>NUCLEOTIDE SEQUENCE [LARGE SCALE GENOMIC DNA]</scope>
    <source>
        <strain evidence="11 12">ATCC 31673</strain>
    </source>
</reference>
<evidence type="ECO:0000256" key="7">
    <source>
        <dbReference type="ARBA" id="ARBA00022842"/>
    </source>
</evidence>
<dbReference type="Pfam" id="PF02746">
    <property type="entry name" value="MR_MLE_N"/>
    <property type="match status" value="1"/>
</dbReference>
<dbReference type="EMBL" id="LLZU01000013">
    <property type="protein sequence ID" value="KRV49222.1"/>
    <property type="molecule type" value="Genomic_DNA"/>
</dbReference>
<dbReference type="SMART" id="SM00922">
    <property type="entry name" value="MR_MLE"/>
    <property type="match status" value="1"/>
</dbReference>
<dbReference type="Gene3D" id="3.30.390.10">
    <property type="entry name" value="Enolase-like, N-terminal domain"/>
    <property type="match status" value="1"/>
</dbReference>
<dbReference type="CDD" id="cd03323">
    <property type="entry name" value="D-glucarate_dehydratase"/>
    <property type="match status" value="1"/>
</dbReference>
<dbReference type="GO" id="GO:0008872">
    <property type="term" value="F:glucarate dehydratase activity"/>
    <property type="evidence" value="ECO:0007669"/>
    <property type="project" value="UniProtKB-EC"/>
</dbReference>
<comment type="catalytic activity">
    <reaction evidence="1">
        <text>D-glucarate = 5-dehydro-4-deoxy-D-glucarate + H2O</text>
        <dbReference type="Rhea" id="RHEA:14573"/>
        <dbReference type="ChEBI" id="CHEBI:15377"/>
        <dbReference type="ChEBI" id="CHEBI:30612"/>
        <dbReference type="ChEBI" id="CHEBI:42819"/>
        <dbReference type="EC" id="4.2.1.40"/>
    </reaction>
</comment>
<dbReference type="SUPFAM" id="SSF51604">
    <property type="entry name" value="Enolase C-terminal domain-like"/>
    <property type="match status" value="1"/>
</dbReference>
<evidence type="ECO:0000256" key="2">
    <source>
        <dbReference type="ARBA" id="ARBA00001946"/>
    </source>
</evidence>
<feature type="active site" description="Proton acceptor" evidence="9">
    <location>
        <position position="322"/>
    </location>
</feature>
<dbReference type="RefSeq" id="WP_018382733.1">
    <property type="nucleotide sequence ID" value="NZ_LLZU01000013.1"/>
</dbReference>
<proteinExistence type="inferred from homology"/>